<evidence type="ECO:0000259" key="1">
    <source>
        <dbReference type="PROSITE" id="PS51340"/>
    </source>
</evidence>
<dbReference type="PROSITE" id="PS51340">
    <property type="entry name" value="MOSC"/>
    <property type="match status" value="1"/>
</dbReference>
<reference evidence="3" key="1">
    <citation type="submission" date="2025-08" db="UniProtKB">
        <authorList>
            <consortium name="RefSeq"/>
        </authorList>
    </citation>
    <scope>IDENTIFICATION</scope>
</reference>
<sequence>MNEAQYLLINRSSALELQQQLKASDENGEEELLPIKELILHFHVNIIPSGTRVFEEEKWNKISFGSLHFQVVDPCHRCQMFYIDQKTGQGNQYVFQQLSESRERKVSLTANNEPYFMIYEVSTPEL</sequence>
<evidence type="ECO:0000313" key="2">
    <source>
        <dbReference type="Proteomes" id="UP001652624"/>
    </source>
</evidence>
<organism evidence="2 3">
    <name type="scientific">Erinaceus europaeus</name>
    <name type="common">Western European hedgehog</name>
    <dbReference type="NCBI Taxonomy" id="9365"/>
    <lineage>
        <taxon>Eukaryota</taxon>
        <taxon>Metazoa</taxon>
        <taxon>Chordata</taxon>
        <taxon>Craniata</taxon>
        <taxon>Vertebrata</taxon>
        <taxon>Euteleostomi</taxon>
        <taxon>Mammalia</taxon>
        <taxon>Eutheria</taxon>
        <taxon>Laurasiatheria</taxon>
        <taxon>Eulipotyphla</taxon>
        <taxon>Erinaceidae</taxon>
        <taxon>Erinaceinae</taxon>
        <taxon>Erinaceus</taxon>
    </lineage>
</organism>
<name>A0ABM3XD52_ERIEU</name>
<accession>A0ABM3XD52</accession>
<evidence type="ECO:0000313" key="3">
    <source>
        <dbReference type="RefSeq" id="XP_060046747.1"/>
    </source>
</evidence>
<gene>
    <name evidence="3" type="primary">LOC132538181</name>
</gene>
<proteinExistence type="predicted"/>
<dbReference type="Pfam" id="PF03473">
    <property type="entry name" value="MOSC"/>
    <property type="match status" value="1"/>
</dbReference>
<dbReference type="GeneID" id="132538181"/>
<feature type="domain" description="MOSC" evidence="1">
    <location>
        <begin position="1"/>
        <end position="126"/>
    </location>
</feature>
<keyword evidence="2" id="KW-1185">Reference proteome</keyword>
<protein>
    <submittedName>
        <fullName evidence="3">Molybdenum cofactor sulfurase-like</fullName>
    </submittedName>
</protein>
<dbReference type="Proteomes" id="UP001652624">
    <property type="component" value="Chromosome 4"/>
</dbReference>
<dbReference type="InterPro" id="IPR005302">
    <property type="entry name" value="MoCF_Sase_C"/>
</dbReference>
<dbReference type="RefSeq" id="XP_060046747.1">
    <property type="nucleotide sequence ID" value="XM_060190764.1"/>
</dbReference>